<feature type="chain" id="PRO_5035160795" description="Spaetzle domain-containing protein" evidence="4">
    <location>
        <begin position="18"/>
        <end position="324"/>
    </location>
</feature>
<evidence type="ECO:0000256" key="4">
    <source>
        <dbReference type="SAM" id="SignalP"/>
    </source>
</evidence>
<keyword evidence="2" id="KW-1015">Disulfide bond</keyword>
<gene>
    <name evidence="6" type="ORF">DGAL_LOCUS389</name>
</gene>
<dbReference type="GO" id="GO:0005615">
    <property type="term" value="C:extracellular space"/>
    <property type="evidence" value="ECO:0007669"/>
    <property type="project" value="UniProtKB-ARBA"/>
</dbReference>
<dbReference type="PANTHER" id="PTHR23199">
    <property type="entry name" value="NEUROTROPHIN 1-RELATED"/>
    <property type="match status" value="1"/>
</dbReference>
<proteinExistence type="predicted"/>
<dbReference type="Gene3D" id="2.10.90.10">
    <property type="entry name" value="Cystine-knot cytokines"/>
    <property type="match status" value="1"/>
</dbReference>
<sequence>MKTILLCLIAAFLGVLADPEAQYFPKPAYPAYPAPAPPAYPKPAYPTTTPAYPKYPALTYPKPSYPAPAPPAYPKPSYPAPAAPAHLKPSYPVPTPPAYPKPSYPVPAPPAYPKPAYPEPAYPKSAYPTAYGQKYDYCDPRKAPKCSNNGTETYCIKDSEYPEKEVKYAIDYDPLILKKYADVGDQSADNLVDGLTSLAEEHFDYSNYEGKFYEKGHWSGEEGYICPSDVIYGRPARAMNVEGEWRVIVQEIAWPGYTQTQRFETCLFPGASCRTLAPCYGSKCLQKYVYQRMLSFDPCDPQKGIFIDIYKLPSACSCHLPVKA</sequence>
<keyword evidence="3" id="KW-0325">Glycoprotein</keyword>
<organism evidence="6 7">
    <name type="scientific">Daphnia galeata</name>
    <dbReference type="NCBI Taxonomy" id="27404"/>
    <lineage>
        <taxon>Eukaryota</taxon>
        <taxon>Metazoa</taxon>
        <taxon>Ecdysozoa</taxon>
        <taxon>Arthropoda</taxon>
        <taxon>Crustacea</taxon>
        <taxon>Branchiopoda</taxon>
        <taxon>Diplostraca</taxon>
        <taxon>Cladocera</taxon>
        <taxon>Anomopoda</taxon>
        <taxon>Daphniidae</taxon>
        <taxon>Daphnia</taxon>
    </lineage>
</organism>
<keyword evidence="1 4" id="KW-0732">Signal</keyword>
<dbReference type="GO" id="GO:0045087">
    <property type="term" value="P:innate immune response"/>
    <property type="evidence" value="ECO:0007669"/>
    <property type="project" value="TreeGrafter"/>
</dbReference>
<evidence type="ECO:0000313" key="6">
    <source>
        <dbReference type="EMBL" id="CAH0098340.1"/>
    </source>
</evidence>
<dbReference type="AlphaFoldDB" id="A0A8J2WE91"/>
<evidence type="ECO:0000256" key="3">
    <source>
        <dbReference type="ARBA" id="ARBA00023180"/>
    </source>
</evidence>
<comment type="caution">
    <text evidence="6">The sequence shown here is derived from an EMBL/GenBank/DDBJ whole genome shotgun (WGS) entry which is preliminary data.</text>
</comment>
<evidence type="ECO:0000313" key="7">
    <source>
        <dbReference type="Proteomes" id="UP000789390"/>
    </source>
</evidence>
<dbReference type="InterPro" id="IPR032104">
    <property type="entry name" value="Spaetzle"/>
</dbReference>
<dbReference type="InterPro" id="IPR029034">
    <property type="entry name" value="Cystine-knot_cytokine"/>
</dbReference>
<dbReference type="Pfam" id="PF16077">
    <property type="entry name" value="Spaetzle"/>
    <property type="match status" value="1"/>
</dbReference>
<dbReference type="EMBL" id="CAKKLH010000002">
    <property type="protein sequence ID" value="CAH0098340.1"/>
    <property type="molecule type" value="Genomic_DNA"/>
</dbReference>
<dbReference type="PANTHER" id="PTHR23199:SF12">
    <property type="entry name" value="NEUROTROPHIN 1-RELATED"/>
    <property type="match status" value="1"/>
</dbReference>
<dbReference type="OrthoDB" id="10064289at2759"/>
<dbReference type="Proteomes" id="UP000789390">
    <property type="component" value="Unassembled WGS sequence"/>
</dbReference>
<feature type="signal peptide" evidence="4">
    <location>
        <begin position="1"/>
        <end position="17"/>
    </location>
</feature>
<name>A0A8J2WE91_9CRUS</name>
<dbReference type="FunFam" id="2.10.90.10:FF:000035">
    <property type="entry name" value="Spz1"/>
    <property type="match status" value="1"/>
</dbReference>
<dbReference type="GO" id="GO:0005121">
    <property type="term" value="F:Toll binding"/>
    <property type="evidence" value="ECO:0007669"/>
    <property type="project" value="TreeGrafter"/>
</dbReference>
<protein>
    <recommendedName>
        <fullName evidence="5">Spaetzle domain-containing protein</fullName>
    </recommendedName>
</protein>
<evidence type="ECO:0000256" key="1">
    <source>
        <dbReference type="ARBA" id="ARBA00022729"/>
    </source>
</evidence>
<evidence type="ECO:0000256" key="2">
    <source>
        <dbReference type="ARBA" id="ARBA00023157"/>
    </source>
</evidence>
<feature type="domain" description="Spaetzle" evidence="5">
    <location>
        <begin position="224"/>
        <end position="320"/>
    </location>
</feature>
<dbReference type="GO" id="GO:0021556">
    <property type="term" value="P:central nervous system formation"/>
    <property type="evidence" value="ECO:0007669"/>
    <property type="project" value="TreeGrafter"/>
</dbReference>
<dbReference type="GO" id="GO:0008083">
    <property type="term" value="F:growth factor activity"/>
    <property type="evidence" value="ECO:0007669"/>
    <property type="project" value="TreeGrafter"/>
</dbReference>
<dbReference type="InterPro" id="IPR052444">
    <property type="entry name" value="Spz/Toll_ligand-like"/>
</dbReference>
<dbReference type="SUPFAM" id="SSF57501">
    <property type="entry name" value="Cystine-knot cytokines"/>
    <property type="match status" value="1"/>
</dbReference>
<keyword evidence="7" id="KW-1185">Reference proteome</keyword>
<evidence type="ECO:0000259" key="5">
    <source>
        <dbReference type="Pfam" id="PF16077"/>
    </source>
</evidence>
<reference evidence="6" key="1">
    <citation type="submission" date="2021-11" db="EMBL/GenBank/DDBJ databases">
        <authorList>
            <person name="Schell T."/>
        </authorList>
    </citation>
    <scope>NUCLEOTIDE SEQUENCE</scope>
    <source>
        <strain evidence="6">M5</strain>
    </source>
</reference>
<accession>A0A8J2WE91</accession>